<accession>G9ZPF9</accession>
<keyword evidence="16" id="KW-1185">Reference proteome</keyword>
<evidence type="ECO:0000256" key="9">
    <source>
        <dbReference type="ARBA" id="ARBA00022723"/>
    </source>
</evidence>
<dbReference type="HOGENOM" id="CLU_030894_0_4_9"/>
<evidence type="ECO:0000256" key="12">
    <source>
        <dbReference type="ARBA" id="ARBA00022842"/>
    </source>
</evidence>
<evidence type="ECO:0000259" key="14">
    <source>
        <dbReference type="PROSITE" id="PS50879"/>
    </source>
</evidence>
<dbReference type="SUPFAM" id="SSF55658">
    <property type="entry name" value="L9 N-domain-like"/>
    <property type="match status" value="1"/>
</dbReference>
<comment type="catalytic activity">
    <reaction evidence="1">
        <text>Endonucleolytic cleavage to 5'-phosphomonoester.</text>
        <dbReference type="EC" id="3.1.26.4"/>
    </reaction>
</comment>
<dbReference type="SUPFAM" id="SSF53098">
    <property type="entry name" value="Ribonuclease H-like"/>
    <property type="match status" value="1"/>
</dbReference>
<evidence type="ECO:0000256" key="10">
    <source>
        <dbReference type="ARBA" id="ARBA00022759"/>
    </source>
</evidence>
<evidence type="ECO:0000313" key="16">
    <source>
        <dbReference type="Proteomes" id="UP000004625"/>
    </source>
</evidence>
<dbReference type="PROSITE" id="PS50879">
    <property type="entry name" value="RNASE_H_1"/>
    <property type="match status" value="1"/>
</dbReference>
<dbReference type="eggNOG" id="COG0328">
    <property type="taxonomic scope" value="Bacteria"/>
</dbReference>
<feature type="domain" description="RNase H type-1" evidence="14">
    <location>
        <begin position="63"/>
        <end position="221"/>
    </location>
</feature>
<dbReference type="InterPro" id="IPR012337">
    <property type="entry name" value="RNaseH-like_sf"/>
</dbReference>
<name>G9ZPF9_9LACO</name>
<comment type="function">
    <text evidence="3">Endonuclease that specifically degrades the RNA of RNA-DNA hybrids.</text>
</comment>
<evidence type="ECO:0000256" key="1">
    <source>
        <dbReference type="ARBA" id="ARBA00000077"/>
    </source>
</evidence>
<dbReference type="AlphaFoldDB" id="G9ZPF9"/>
<dbReference type="InterPro" id="IPR002156">
    <property type="entry name" value="RNaseH_domain"/>
</dbReference>
<dbReference type="GO" id="GO:0004523">
    <property type="term" value="F:RNA-DNA hybrid ribonuclease activity"/>
    <property type="evidence" value="ECO:0007669"/>
    <property type="project" value="UniProtKB-EC"/>
</dbReference>
<dbReference type="PANTHER" id="PTHR10642">
    <property type="entry name" value="RIBONUCLEASE H1"/>
    <property type="match status" value="1"/>
</dbReference>
<dbReference type="InterPro" id="IPR050092">
    <property type="entry name" value="RNase_H"/>
</dbReference>
<dbReference type="InterPro" id="IPR022892">
    <property type="entry name" value="RNaseHI"/>
</dbReference>
<dbReference type="PANTHER" id="PTHR10642:SF26">
    <property type="entry name" value="RIBONUCLEASE H1"/>
    <property type="match status" value="1"/>
</dbReference>
<dbReference type="Gene3D" id="3.40.970.10">
    <property type="entry name" value="Ribonuclease H1, N-terminal domain"/>
    <property type="match status" value="1"/>
</dbReference>
<organism evidence="15 16">
    <name type="scientific">Lentilactobacillus parafarraginis F0439</name>
    <dbReference type="NCBI Taxonomy" id="797515"/>
    <lineage>
        <taxon>Bacteria</taxon>
        <taxon>Bacillati</taxon>
        <taxon>Bacillota</taxon>
        <taxon>Bacilli</taxon>
        <taxon>Lactobacillales</taxon>
        <taxon>Lactobacillaceae</taxon>
        <taxon>Lentilactobacillus</taxon>
    </lineage>
</organism>
<dbReference type="Gene3D" id="3.30.420.10">
    <property type="entry name" value="Ribonuclease H-like superfamily/Ribonuclease H"/>
    <property type="match status" value="1"/>
</dbReference>
<feature type="compositionally biased region" description="Basic and acidic residues" evidence="13">
    <location>
        <begin position="264"/>
        <end position="278"/>
    </location>
</feature>
<feature type="region of interest" description="Disordered" evidence="13">
    <location>
        <begin position="226"/>
        <end position="289"/>
    </location>
</feature>
<dbReference type="Proteomes" id="UP000004625">
    <property type="component" value="Unassembled WGS sequence"/>
</dbReference>
<comment type="similarity">
    <text evidence="4">Belongs to the RNase H family.</text>
</comment>
<reference evidence="15 16" key="1">
    <citation type="submission" date="2011-09" db="EMBL/GenBank/DDBJ databases">
        <authorList>
            <person name="Weinstock G."/>
            <person name="Sodergren E."/>
            <person name="Clifton S."/>
            <person name="Fulton L."/>
            <person name="Fulton B."/>
            <person name="Courtney L."/>
            <person name="Fronick C."/>
            <person name="Harrison M."/>
            <person name="Strong C."/>
            <person name="Farmer C."/>
            <person name="Delahaunty K."/>
            <person name="Markovic C."/>
            <person name="Hall O."/>
            <person name="Minx P."/>
            <person name="Tomlinson C."/>
            <person name="Mitreva M."/>
            <person name="Hou S."/>
            <person name="Chen J."/>
            <person name="Wollam A."/>
            <person name="Pepin K.H."/>
            <person name="Johnson M."/>
            <person name="Bhonagiri V."/>
            <person name="Zhang X."/>
            <person name="Suruliraj S."/>
            <person name="Warren W."/>
            <person name="Chinwalla A."/>
            <person name="Mardis E.R."/>
            <person name="Wilson R.K."/>
        </authorList>
    </citation>
    <scope>NUCLEOTIDE SEQUENCE [LARGE SCALE GENOMIC DNA]</scope>
    <source>
        <strain evidence="15 16">F0439</strain>
    </source>
</reference>
<keyword evidence="8" id="KW-0540">Nuclease</keyword>
<dbReference type="InterPro" id="IPR009027">
    <property type="entry name" value="Ribosomal_bL9/RNase_H1_N"/>
</dbReference>
<evidence type="ECO:0000256" key="11">
    <source>
        <dbReference type="ARBA" id="ARBA00022801"/>
    </source>
</evidence>
<dbReference type="EC" id="3.1.26.4" evidence="6"/>
<evidence type="ECO:0000256" key="3">
    <source>
        <dbReference type="ARBA" id="ARBA00004065"/>
    </source>
</evidence>
<dbReference type="eggNOG" id="COG3341">
    <property type="taxonomic scope" value="Bacteria"/>
</dbReference>
<evidence type="ECO:0000256" key="6">
    <source>
        <dbReference type="ARBA" id="ARBA00012180"/>
    </source>
</evidence>
<evidence type="ECO:0000256" key="4">
    <source>
        <dbReference type="ARBA" id="ARBA00005300"/>
    </source>
</evidence>
<dbReference type="STRING" id="797515.HMPREF9103_01613"/>
<dbReference type="GO" id="GO:0046872">
    <property type="term" value="F:metal ion binding"/>
    <property type="evidence" value="ECO:0007669"/>
    <property type="project" value="UniProtKB-KW"/>
</dbReference>
<dbReference type="InterPro" id="IPR011320">
    <property type="entry name" value="RNase_H1_N"/>
</dbReference>
<keyword evidence="11" id="KW-0378">Hydrolase</keyword>
<dbReference type="InterPro" id="IPR036397">
    <property type="entry name" value="RNaseH_sf"/>
</dbReference>
<evidence type="ECO:0000313" key="15">
    <source>
        <dbReference type="EMBL" id="EHL98373.1"/>
    </source>
</evidence>
<protein>
    <recommendedName>
        <fullName evidence="7">Ribonuclease H</fullName>
        <ecNumber evidence="6">3.1.26.4</ecNumber>
    </recommendedName>
</protein>
<dbReference type="PATRIC" id="fig|797515.3.peg.1491"/>
<keyword evidence="10" id="KW-0255">Endonuclease</keyword>
<evidence type="ECO:0000256" key="7">
    <source>
        <dbReference type="ARBA" id="ARBA00017721"/>
    </source>
</evidence>
<keyword evidence="9" id="KW-0479">Metal-binding</keyword>
<dbReference type="CDD" id="cd09278">
    <property type="entry name" value="RNase_HI_prokaryote_like"/>
    <property type="match status" value="1"/>
</dbReference>
<evidence type="ECO:0000256" key="13">
    <source>
        <dbReference type="SAM" id="MobiDB-lite"/>
    </source>
</evidence>
<dbReference type="Pfam" id="PF01693">
    <property type="entry name" value="Cauli_VI"/>
    <property type="match status" value="1"/>
</dbReference>
<evidence type="ECO:0000256" key="5">
    <source>
        <dbReference type="ARBA" id="ARBA00011245"/>
    </source>
</evidence>
<comment type="subunit">
    <text evidence="5">Monomer.</text>
</comment>
<keyword evidence="12" id="KW-0460">Magnesium</keyword>
<dbReference type="GO" id="GO:0003676">
    <property type="term" value="F:nucleic acid binding"/>
    <property type="evidence" value="ECO:0007669"/>
    <property type="project" value="InterPro"/>
</dbReference>
<comment type="cofactor">
    <cofactor evidence="2">
        <name>Mg(2+)</name>
        <dbReference type="ChEBI" id="CHEBI:18420"/>
    </cofactor>
</comment>
<evidence type="ECO:0000256" key="8">
    <source>
        <dbReference type="ARBA" id="ARBA00022722"/>
    </source>
</evidence>
<dbReference type="GO" id="GO:0043137">
    <property type="term" value="P:DNA replication, removal of RNA primer"/>
    <property type="evidence" value="ECO:0007669"/>
    <property type="project" value="TreeGrafter"/>
</dbReference>
<evidence type="ECO:0000256" key="2">
    <source>
        <dbReference type="ARBA" id="ARBA00001946"/>
    </source>
</evidence>
<dbReference type="EMBL" id="AGEY01000074">
    <property type="protein sequence ID" value="EHL98373.1"/>
    <property type="molecule type" value="Genomic_DNA"/>
</dbReference>
<comment type="caution">
    <text evidence="15">The sequence shown here is derived from an EMBL/GenBank/DDBJ whole genome shotgun (WGS) entry which is preliminary data.</text>
</comment>
<proteinExistence type="inferred from homology"/>
<dbReference type="Pfam" id="PF00075">
    <property type="entry name" value="RNase_H"/>
    <property type="match status" value="1"/>
</dbReference>
<dbReference type="FunFam" id="3.40.970.10:FF:000002">
    <property type="entry name" value="Ribonuclease H"/>
    <property type="match status" value="1"/>
</dbReference>
<sequence length="310" mass="34865">MKYYAVKKGRKTGIYTNWPDTQKQVSGFSGAQYKSFGLRQDAEDYLGVSHSKEDSQQLDLPIVPGQILVYTDGGSRSHGNRPGEHVKADDKAAWAFAIQLADDEKQITGTGGEYGATNNRMEIMALVRALSFLVAHDHQQEPILVVSDSRYVLNAITKKWLASWKRRGWKRSAGPLVNAELWQQLDGLLRQFPKINFKWTKGHADNSGNVLVDELLNQTMDAMKHQEGDAPDENVTVKSLPTDFEPQKAASESTQRPERKKRPIKLDTDDIKPVHEPPTHLSPTTEKSVHDIEKVSNNWDYLTMISINDG</sequence>
<dbReference type="RefSeq" id="WP_008212824.1">
    <property type="nucleotide sequence ID" value="NZ_JH414968.1"/>
</dbReference>
<gene>
    <name evidence="15" type="ORF">HMPREF9103_01613</name>
</gene>
<dbReference type="InterPro" id="IPR037056">
    <property type="entry name" value="RNase_H1_N_sf"/>
</dbReference>